<organism evidence="1 2">
    <name type="scientific">Arcicella aurantiaca</name>
    <dbReference type="NCBI Taxonomy" id="591202"/>
    <lineage>
        <taxon>Bacteria</taxon>
        <taxon>Pseudomonadati</taxon>
        <taxon>Bacteroidota</taxon>
        <taxon>Cytophagia</taxon>
        <taxon>Cytophagales</taxon>
        <taxon>Flectobacillaceae</taxon>
        <taxon>Arcicella</taxon>
    </lineage>
</organism>
<dbReference type="EMBL" id="QGGO01000008">
    <property type="protein sequence ID" value="PWK27016.1"/>
    <property type="molecule type" value="Genomic_DNA"/>
</dbReference>
<keyword evidence="2" id="KW-1185">Reference proteome</keyword>
<evidence type="ECO:0008006" key="3">
    <source>
        <dbReference type="Google" id="ProtNLM"/>
    </source>
</evidence>
<reference evidence="1 2" key="1">
    <citation type="submission" date="2018-05" db="EMBL/GenBank/DDBJ databases">
        <title>Genomic Encyclopedia of Archaeal and Bacterial Type Strains, Phase II (KMG-II): from individual species to whole genera.</title>
        <authorList>
            <person name="Goeker M."/>
        </authorList>
    </citation>
    <scope>NUCLEOTIDE SEQUENCE [LARGE SCALE GENOMIC DNA]</scope>
    <source>
        <strain evidence="1 2">DSM 22214</strain>
    </source>
</reference>
<gene>
    <name evidence="1" type="ORF">LV89_01828</name>
</gene>
<accession>A0A316EUU7</accession>
<evidence type="ECO:0000313" key="1">
    <source>
        <dbReference type="EMBL" id="PWK27016.1"/>
    </source>
</evidence>
<dbReference type="AlphaFoldDB" id="A0A316EUU7"/>
<proteinExistence type="predicted"/>
<name>A0A316EUU7_9BACT</name>
<sequence>MVFNLPAQSSSECRIIRQAIVDTAFAQVGNYEKTNRNDGKINKYALMNGGRYGDAYCSWGAMYCHKQNGVNPKVDGRAVSWTFPKASIIRKYGKVVRNVPVRQGDVAIFYFAPNYHVEIVTNYNTQTQEFYTVGFNTWGRFENGKRRQGVWIHKRNKRNVIICNQLQFFWYEKDKVHRIATILNRLHASRLPEN</sequence>
<evidence type="ECO:0000313" key="2">
    <source>
        <dbReference type="Proteomes" id="UP000245489"/>
    </source>
</evidence>
<protein>
    <recommendedName>
        <fullName evidence="3">CHAP domain-containing protein</fullName>
    </recommendedName>
</protein>
<dbReference type="Proteomes" id="UP000245489">
    <property type="component" value="Unassembled WGS sequence"/>
</dbReference>
<comment type="caution">
    <text evidence="1">The sequence shown here is derived from an EMBL/GenBank/DDBJ whole genome shotgun (WGS) entry which is preliminary data.</text>
</comment>